<dbReference type="PANTHER" id="PTHR36984">
    <property type="entry name" value="CRISPR-ASSOCIATED ENDORIBONUCLEASE CAS6 1"/>
    <property type="match status" value="1"/>
</dbReference>
<gene>
    <name evidence="5" type="primary">cas6</name>
    <name evidence="5" type="ORF">I0C86_09160</name>
</gene>
<accession>A0ABS0GSJ0</accession>
<feature type="domain" description="CRISPR associated protein Cas6 C-terminal" evidence="4">
    <location>
        <begin position="127"/>
        <end position="228"/>
    </location>
</feature>
<sequence>MRFYADVAGPDRELPWRYVHGVAHAVVYSVLAEQAPELAAHLHNQGWGQSNLRPVGISPPVFTGARRRPNAYMMSPNGRIWFGSPVPALAMSLLVGIANRRELRWGPITLTIKGTQLEPPAAAEAPAVLDTRSPILLKAKEGRYLLPDDDGYVGALVANIRHKADLLGLPGDAELEVLDPGQRRRYEVSGGFRIGAAAKIRLDADSRLIDALRQWGLGLGNIQGFGWVI</sequence>
<organism evidence="5 6">
    <name type="scientific">Plantactinospora alkalitolerans</name>
    <dbReference type="NCBI Taxonomy" id="2789879"/>
    <lineage>
        <taxon>Bacteria</taxon>
        <taxon>Bacillati</taxon>
        <taxon>Actinomycetota</taxon>
        <taxon>Actinomycetes</taxon>
        <taxon>Micromonosporales</taxon>
        <taxon>Micromonosporaceae</taxon>
        <taxon>Plantactinospora</taxon>
    </lineage>
</organism>
<dbReference type="Gene3D" id="3.30.70.1900">
    <property type="match status" value="1"/>
</dbReference>
<dbReference type="Gene3D" id="3.30.70.1890">
    <property type="match status" value="1"/>
</dbReference>
<comment type="caution">
    <text evidence="5">The sequence shown here is derived from an EMBL/GenBank/DDBJ whole genome shotgun (WGS) entry which is preliminary data.</text>
</comment>
<dbReference type="RefSeq" id="WP_196200785.1">
    <property type="nucleotide sequence ID" value="NZ_JADPUN010000106.1"/>
</dbReference>
<dbReference type="Proteomes" id="UP000638560">
    <property type="component" value="Unassembled WGS sequence"/>
</dbReference>
<dbReference type="CDD" id="cd21140">
    <property type="entry name" value="Cas6_I-like"/>
    <property type="match status" value="1"/>
</dbReference>
<dbReference type="NCBIfam" id="TIGR01877">
    <property type="entry name" value="cas_cas6"/>
    <property type="match status" value="1"/>
</dbReference>
<comment type="similarity">
    <text evidence="1">Belongs to the CRISPR-associated protein Cas6/Cse3/CasE family.</text>
</comment>
<dbReference type="InterPro" id="IPR049435">
    <property type="entry name" value="Cas_Cas6_C"/>
</dbReference>
<dbReference type="InterPro" id="IPR010156">
    <property type="entry name" value="CRISPR-assoc_prot_Cas6"/>
</dbReference>
<protein>
    <submittedName>
        <fullName evidence="5">CRISPR-associated endoribonuclease Cas6</fullName>
    </submittedName>
</protein>
<keyword evidence="2" id="KW-0694">RNA-binding</keyword>
<dbReference type="EMBL" id="JADPUN010000106">
    <property type="protein sequence ID" value="MBF9129145.1"/>
    <property type="molecule type" value="Genomic_DNA"/>
</dbReference>
<proteinExistence type="inferred from homology"/>
<dbReference type="Pfam" id="PF01881">
    <property type="entry name" value="Cas_Cas6_C"/>
    <property type="match status" value="1"/>
</dbReference>
<evidence type="ECO:0000313" key="6">
    <source>
        <dbReference type="Proteomes" id="UP000638560"/>
    </source>
</evidence>
<evidence type="ECO:0000256" key="2">
    <source>
        <dbReference type="ARBA" id="ARBA00022884"/>
    </source>
</evidence>
<keyword evidence="3" id="KW-0051">Antiviral defense</keyword>
<dbReference type="PANTHER" id="PTHR36984:SF1">
    <property type="entry name" value="CRISPR-ASSOCIATED ENDORIBONUCLEASE CAS6 1"/>
    <property type="match status" value="1"/>
</dbReference>
<evidence type="ECO:0000256" key="3">
    <source>
        <dbReference type="ARBA" id="ARBA00023118"/>
    </source>
</evidence>
<keyword evidence="6" id="KW-1185">Reference proteome</keyword>
<evidence type="ECO:0000313" key="5">
    <source>
        <dbReference type="EMBL" id="MBF9129145.1"/>
    </source>
</evidence>
<name>A0ABS0GSJ0_9ACTN</name>
<evidence type="ECO:0000259" key="4">
    <source>
        <dbReference type="Pfam" id="PF01881"/>
    </source>
</evidence>
<reference evidence="5 6" key="1">
    <citation type="submission" date="2020-11" db="EMBL/GenBank/DDBJ databases">
        <title>A novel isolate from a Black sea contaminated sediment with potential to produce alkanes: Plantactinospora alkalitolerans sp. nov.</title>
        <authorList>
            <person name="Carro L."/>
            <person name="Veyisoglu A."/>
            <person name="Guven K."/>
            <person name="Schumann P."/>
            <person name="Klenk H.-P."/>
            <person name="Sahin N."/>
        </authorList>
    </citation>
    <scope>NUCLEOTIDE SEQUENCE [LARGE SCALE GENOMIC DNA]</scope>
    <source>
        <strain evidence="5 6">S1510</strain>
    </source>
</reference>
<dbReference type="InterPro" id="IPR045747">
    <property type="entry name" value="CRISPR-assoc_prot_Cas6_N_sf"/>
</dbReference>
<evidence type="ECO:0000256" key="1">
    <source>
        <dbReference type="ARBA" id="ARBA00005937"/>
    </source>
</evidence>